<protein>
    <submittedName>
        <fullName evidence="2">Uncharacterized protein</fullName>
    </submittedName>
</protein>
<accession>A0A2K4YJ63</accession>
<dbReference type="EMBL" id="FXEG02000006">
    <property type="protein sequence ID" value="SOX56783.1"/>
    <property type="molecule type" value="Genomic_DNA"/>
</dbReference>
<gene>
    <name evidence="2" type="ORF">MAAFP003_5494</name>
</gene>
<keyword evidence="1" id="KW-0472">Membrane</keyword>
<keyword evidence="1" id="KW-0812">Transmembrane</keyword>
<name>A0A2K4YJ63_9MYCO</name>
<keyword evidence="1" id="KW-1133">Transmembrane helix</keyword>
<keyword evidence="3" id="KW-1185">Reference proteome</keyword>
<reference evidence="2" key="1">
    <citation type="submission" date="2018-01" db="EMBL/GenBank/DDBJ databases">
        <authorList>
            <consortium name="Urmite Genomes"/>
        </authorList>
    </citation>
    <scope>NUCLEOTIDE SEQUENCE [LARGE SCALE GENOMIC DNA]</scope>
    <source>
        <strain evidence="2">AFP003</strain>
    </source>
</reference>
<feature type="non-terminal residue" evidence="2">
    <location>
        <position position="1"/>
    </location>
</feature>
<proteinExistence type="predicted"/>
<dbReference type="Proteomes" id="UP000236318">
    <property type="component" value="Unassembled WGS sequence"/>
</dbReference>
<evidence type="ECO:0000313" key="3">
    <source>
        <dbReference type="Proteomes" id="UP000236318"/>
    </source>
</evidence>
<sequence>VNELLMVVEGIVLIVISVGIHHLSAWLERWDYERHCED</sequence>
<organism evidence="2 3">
    <name type="scientific">Mycobacterium ahvazicum</name>
    <dbReference type="NCBI Taxonomy" id="1964395"/>
    <lineage>
        <taxon>Bacteria</taxon>
        <taxon>Bacillati</taxon>
        <taxon>Actinomycetota</taxon>
        <taxon>Actinomycetes</taxon>
        <taxon>Mycobacteriales</taxon>
        <taxon>Mycobacteriaceae</taxon>
        <taxon>Mycobacterium</taxon>
        <taxon>Mycobacterium simiae complex</taxon>
    </lineage>
</organism>
<feature type="transmembrane region" description="Helical" evidence="1">
    <location>
        <begin position="6"/>
        <end position="27"/>
    </location>
</feature>
<evidence type="ECO:0000256" key="1">
    <source>
        <dbReference type="SAM" id="Phobius"/>
    </source>
</evidence>
<evidence type="ECO:0000313" key="2">
    <source>
        <dbReference type="EMBL" id="SOX56783.1"/>
    </source>
</evidence>
<comment type="caution">
    <text evidence="2">The sequence shown here is derived from an EMBL/GenBank/DDBJ whole genome shotgun (WGS) entry which is preliminary data.</text>
</comment>
<dbReference type="AlphaFoldDB" id="A0A2K4YJ63"/>